<dbReference type="SUPFAM" id="SSF81321">
    <property type="entry name" value="Family A G protein-coupled receptor-like"/>
    <property type="match status" value="1"/>
</dbReference>
<dbReference type="InterPro" id="IPR017981">
    <property type="entry name" value="GPCR_2-like_7TM"/>
</dbReference>
<dbReference type="Proteomes" id="UP001159428">
    <property type="component" value="Unassembled WGS sequence"/>
</dbReference>
<dbReference type="Gene3D" id="1.20.1070.10">
    <property type="entry name" value="Rhodopsin 7-helix transmembrane proteins"/>
    <property type="match status" value="1"/>
</dbReference>
<evidence type="ECO:0000256" key="1">
    <source>
        <dbReference type="ARBA" id="ARBA00004141"/>
    </source>
</evidence>
<reference evidence="11 12" key="1">
    <citation type="submission" date="2022-05" db="EMBL/GenBank/DDBJ databases">
        <authorList>
            <consortium name="Genoscope - CEA"/>
            <person name="William W."/>
        </authorList>
    </citation>
    <scope>NUCLEOTIDE SEQUENCE [LARGE SCALE GENOMIC DNA]</scope>
</reference>
<accession>A0AAU9XJM2</accession>
<dbReference type="PROSITE" id="PS50261">
    <property type="entry name" value="G_PROTEIN_RECEP_F2_4"/>
    <property type="match status" value="1"/>
</dbReference>
<feature type="transmembrane region" description="Helical" evidence="9">
    <location>
        <begin position="618"/>
        <end position="640"/>
    </location>
</feature>
<feature type="transmembrane region" description="Helical" evidence="9">
    <location>
        <begin position="549"/>
        <end position="571"/>
    </location>
</feature>
<evidence type="ECO:0000256" key="6">
    <source>
        <dbReference type="ARBA" id="ARBA00023136"/>
    </source>
</evidence>
<comment type="similarity">
    <text evidence="2">Belongs to the G-protein coupled receptor 2 family. Adhesion G-protein coupled receptor (ADGR) subfamily.</text>
</comment>
<sequence>MSLIYVHVSNADGHCSYPNDTLAPSELNCSDCQQHLDKMRQFWHRMECGNETPTSIDKTCCRSWCRQLASLFSQTVSWRDHCFKMWGCRENEKARMPFSIILTNTTDSSYLGRIKVEQCLTLNFPAIKLTPSSEFSNKKLVDTILKEVIGSSGNNINQEKMVRAFLTVTDLEEFIGNYAQNHLNQTVPKIDIRGEHADILVRKIFHENETRVELEDDKGENYVSVLVTGLDNGSVVLCVIYKDLHEVFLTGQTDSAPVTKIRFAKTYNILSATIWSRNNTFRKNVTLKFKNLVVSYNLLRKKIRNFIFERNQTKNLVNNSLHVSKSLSYVIITVLYGFRMHRGEAACFGILQKTGQGCLLTSRNESHTECSCNHLTHFAVLMQFDRGTSSNVLTKTDEKALEILTYVGLSFSLVGISLTIISYAVLTDMSGPLSQIRVSLVASLGAGQIIFLTGSGAVENKSACVTVAAFVQYFLMAAFCWMLIEGVYLYLFVVKVYNIDDKMKVSHGFSWGLPAVVVSISLGIAAGTGPGIKSYISANFCWMSSSNGMIWIFVVFVVLIELLNTLILVRVIKEMKNMQHAKDKISEQIRLGVRACVLMIPLLGITWLFGLLSPMHKAFAYIFTIFNSTQGFLIFLLHCVKNSKIRSRFKRRITGATLTAAEIRGIKRAPQVNEIINVILPRKINVQPCNNRESGLEISEI</sequence>
<dbReference type="GO" id="GO:0004930">
    <property type="term" value="F:G protein-coupled receptor activity"/>
    <property type="evidence" value="ECO:0007669"/>
    <property type="project" value="InterPro"/>
</dbReference>
<dbReference type="PRINTS" id="PR00249">
    <property type="entry name" value="GPCRSECRETIN"/>
</dbReference>
<dbReference type="InterPro" id="IPR017983">
    <property type="entry name" value="GPCR_2_secretin-like_CS"/>
</dbReference>
<dbReference type="InterPro" id="IPR000832">
    <property type="entry name" value="GPCR_2_secretin-like"/>
</dbReference>
<dbReference type="SMART" id="SM00303">
    <property type="entry name" value="GPS"/>
    <property type="match status" value="1"/>
</dbReference>
<dbReference type="Pfam" id="PF00002">
    <property type="entry name" value="7tm_2"/>
    <property type="match status" value="1"/>
</dbReference>
<feature type="transmembrane region" description="Helical" evidence="9">
    <location>
        <begin position="438"/>
        <end position="458"/>
    </location>
</feature>
<dbReference type="AlphaFoldDB" id="A0AAU9XJM2"/>
<feature type="domain" description="G-protein coupled receptors family 2 profile 2" evidence="10">
    <location>
        <begin position="401"/>
        <end position="642"/>
    </location>
</feature>
<feature type="transmembrane region" description="Helical" evidence="9">
    <location>
        <begin position="470"/>
        <end position="497"/>
    </location>
</feature>
<keyword evidence="6 9" id="KW-0472">Membrane</keyword>
<keyword evidence="4" id="KW-0732">Signal</keyword>
<dbReference type="PANTHER" id="PTHR12011:SF347">
    <property type="entry name" value="FI21270P1-RELATED"/>
    <property type="match status" value="1"/>
</dbReference>
<keyword evidence="7" id="KW-1015">Disulfide bond</keyword>
<evidence type="ECO:0000256" key="7">
    <source>
        <dbReference type="ARBA" id="ARBA00023157"/>
    </source>
</evidence>
<keyword evidence="8" id="KW-0325">Glycoprotein</keyword>
<evidence type="ECO:0000256" key="5">
    <source>
        <dbReference type="ARBA" id="ARBA00022989"/>
    </source>
</evidence>
<dbReference type="GO" id="GO:0007166">
    <property type="term" value="P:cell surface receptor signaling pathway"/>
    <property type="evidence" value="ECO:0007669"/>
    <property type="project" value="InterPro"/>
</dbReference>
<feature type="transmembrane region" description="Helical" evidence="9">
    <location>
        <begin position="403"/>
        <end position="426"/>
    </location>
</feature>
<protein>
    <recommendedName>
        <fullName evidence="10">G-protein coupled receptors family 2 profile 2 domain-containing protein</fullName>
    </recommendedName>
</protein>
<dbReference type="InterPro" id="IPR046338">
    <property type="entry name" value="GAIN_dom_sf"/>
</dbReference>
<dbReference type="EMBL" id="CALNXJ010000048">
    <property type="protein sequence ID" value="CAH3150572.1"/>
    <property type="molecule type" value="Genomic_DNA"/>
</dbReference>
<evidence type="ECO:0000259" key="10">
    <source>
        <dbReference type="PROSITE" id="PS50261"/>
    </source>
</evidence>
<organism evidence="11 12">
    <name type="scientific">Pocillopora meandrina</name>
    <dbReference type="NCBI Taxonomy" id="46732"/>
    <lineage>
        <taxon>Eukaryota</taxon>
        <taxon>Metazoa</taxon>
        <taxon>Cnidaria</taxon>
        <taxon>Anthozoa</taxon>
        <taxon>Hexacorallia</taxon>
        <taxon>Scleractinia</taxon>
        <taxon>Astrocoeniina</taxon>
        <taxon>Pocilloporidae</taxon>
        <taxon>Pocillopora</taxon>
    </lineage>
</organism>
<comment type="caution">
    <text evidence="11">The sequence shown here is derived from an EMBL/GenBank/DDBJ whole genome shotgun (WGS) entry which is preliminary data.</text>
</comment>
<dbReference type="InterPro" id="IPR000203">
    <property type="entry name" value="GPS"/>
</dbReference>
<evidence type="ECO:0000256" key="3">
    <source>
        <dbReference type="ARBA" id="ARBA00022692"/>
    </source>
</evidence>
<evidence type="ECO:0000256" key="2">
    <source>
        <dbReference type="ARBA" id="ARBA00007343"/>
    </source>
</evidence>
<evidence type="ECO:0000313" key="12">
    <source>
        <dbReference type="Proteomes" id="UP001159428"/>
    </source>
</evidence>
<feature type="transmembrane region" description="Helical" evidence="9">
    <location>
        <begin position="509"/>
        <end position="529"/>
    </location>
</feature>
<proteinExistence type="inferred from homology"/>
<dbReference type="PROSITE" id="PS00650">
    <property type="entry name" value="G_PROTEIN_RECEP_F2_2"/>
    <property type="match status" value="1"/>
</dbReference>
<evidence type="ECO:0000313" key="11">
    <source>
        <dbReference type="EMBL" id="CAH3150572.1"/>
    </source>
</evidence>
<dbReference type="GO" id="GO:0005886">
    <property type="term" value="C:plasma membrane"/>
    <property type="evidence" value="ECO:0007669"/>
    <property type="project" value="TreeGrafter"/>
</dbReference>
<dbReference type="Pfam" id="PF01825">
    <property type="entry name" value="GPS"/>
    <property type="match status" value="1"/>
</dbReference>
<keyword evidence="12" id="KW-1185">Reference proteome</keyword>
<evidence type="ECO:0000256" key="8">
    <source>
        <dbReference type="ARBA" id="ARBA00023180"/>
    </source>
</evidence>
<gene>
    <name evidence="11" type="ORF">PMEA_00024919</name>
</gene>
<dbReference type="FunFam" id="1.20.1070.10:FF:000058">
    <property type="entry name" value="Adhesion G protein-coupled receptor F5"/>
    <property type="match status" value="1"/>
</dbReference>
<dbReference type="Gene3D" id="2.60.220.50">
    <property type="match status" value="1"/>
</dbReference>
<name>A0AAU9XJM2_9CNID</name>
<feature type="transmembrane region" description="Helical" evidence="9">
    <location>
        <begin position="591"/>
        <end position="612"/>
    </location>
</feature>
<evidence type="ECO:0000256" key="4">
    <source>
        <dbReference type="ARBA" id="ARBA00022729"/>
    </source>
</evidence>
<evidence type="ECO:0000256" key="9">
    <source>
        <dbReference type="SAM" id="Phobius"/>
    </source>
</evidence>
<comment type="subcellular location">
    <subcellularLocation>
        <location evidence="1">Membrane</location>
        <topology evidence="1">Multi-pass membrane protein</topology>
    </subcellularLocation>
</comment>
<keyword evidence="3 9" id="KW-0812">Transmembrane</keyword>
<dbReference type="PANTHER" id="PTHR12011">
    <property type="entry name" value="ADHESION G-PROTEIN COUPLED RECEPTOR"/>
    <property type="match status" value="1"/>
</dbReference>
<keyword evidence="5 9" id="KW-1133">Transmembrane helix</keyword>